<gene>
    <name evidence="4" type="ORF">soil367_15070</name>
</gene>
<feature type="transmembrane region" description="Helical" evidence="1">
    <location>
        <begin position="408"/>
        <end position="428"/>
    </location>
</feature>
<evidence type="ECO:0000313" key="5">
    <source>
        <dbReference type="Proteomes" id="UP000298049"/>
    </source>
</evidence>
<dbReference type="Pfam" id="PF13194">
    <property type="entry name" value="DUF4010"/>
    <property type="match status" value="1"/>
</dbReference>
<sequence length="429" mass="45447">METAGLDWFDQNTTLLRLGLAILLGALIGLQRGWQNRELRAGGRVAGLRTHALTGLLGGFAALLSLELTPWVLPAFFLAVVAIGLMGYRLKAAQSDDYSITGLIGLCLTFCFGSAALLVDPAIPAAAAVVTALILDNKAELHGLLAKLEERELDAALKLLLITVVLLPILPNQGYGPGGVLNPFEIWWLVVLIASISFVGYFAMRIGGTEKGLLFTSFFAGLSSSTALTLHLSRLGRDNPGLKPLLAAGILIACGTMFPRILIYCALINPDLLPVLLWPVALMTVLLYLPAAWLWRRHRGWVNAEQPRHQQNPLDLKSALWFGALLTVILLLGHLLQEGFGDAGVYLLAAVSGVTDVDAITLSLTRLSQESLSAETAILGIVIAATVNNLVKTGLAAGIGGWKLGRLVAGPMVIALAGGLVLAGWLALG</sequence>
<feature type="transmembrane region" description="Helical" evidence="1">
    <location>
        <begin position="377"/>
        <end position="402"/>
    </location>
</feature>
<feature type="transmembrane region" description="Helical" evidence="1">
    <location>
        <begin position="71"/>
        <end position="90"/>
    </location>
</feature>
<dbReference type="KEGG" id="hmi:soil367_15070"/>
<keyword evidence="1" id="KW-0472">Membrane</keyword>
<dbReference type="OrthoDB" id="9813718at2"/>
<evidence type="ECO:0000313" key="4">
    <source>
        <dbReference type="EMBL" id="QCF27148.1"/>
    </source>
</evidence>
<evidence type="ECO:0000256" key="1">
    <source>
        <dbReference type="SAM" id="Phobius"/>
    </source>
</evidence>
<feature type="domain" description="DUF4010" evidence="3">
    <location>
        <begin position="191"/>
        <end position="400"/>
    </location>
</feature>
<feature type="transmembrane region" description="Helical" evidence="1">
    <location>
        <begin position="15"/>
        <end position="34"/>
    </location>
</feature>
<dbReference type="InterPro" id="IPR025105">
    <property type="entry name" value="DUF4010"/>
</dbReference>
<feature type="transmembrane region" description="Helical" evidence="1">
    <location>
        <begin position="343"/>
        <end position="365"/>
    </location>
</feature>
<feature type="transmembrane region" description="Helical" evidence="1">
    <location>
        <begin position="245"/>
        <end position="269"/>
    </location>
</feature>
<evidence type="ECO:0000259" key="3">
    <source>
        <dbReference type="Pfam" id="PF13194"/>
    </source>
</evidence>
<keyword evidence="1" id="KW-1133">Transmembrane helix</keyword>
<dbReference type="Proteomes" id="UP000298049">
    <property type="component" value="Chromosome"/>
</dbReference>
<dbReference type="EMBL" id="CP031093">
    <property type="protein sequence ID" value="QCF27148.1"/>
    <property type="molecule type" value="Genomic_DNA"/>
</dbReference>
<feature type="transmembrane region" description="Helical" evidence="1">
    <location>
        <begin position="212"/>
        <end position="233"/>
    </location>
</feature>
<feature type="transmembrane region" description="Helical" evidence="1">
    <location>
        <begin position="316"/>
        <end position="337"/>
    </location>
</feature>
<dbReference type="Pfam" id="PF02308">
    <property type="entry name" value="MgtC"/>
    <property type="match status" value="1"/>
</dbReference>
<feature type="transmembrane region" description="Helical" evidence="1">
    <location>
        <begin position="46"/>
        <end position="65"/>
    </location>
</feature>
<keyword evidence="1" id="KW-0812">Transmembrane</keyword>
<feature type="domain" description="MgtC/SapB/SrpB/YhiD N-terminal" evidence="2">
    <location>
        <begin position="18"/>
        <end position="142"/>
    </location>
</feature>
<dbReference type="PANTHER" id="PTHR39084:SF1">
    <property type="entry name" value="DUF4010 DOMAIN-CONTAINING PROTEIN"/>
    <property type="match status" value="1"/>
</dbReference>
<evidence type="ECO:0000259" key="2">
    <source>
        <dbReference type="Pfam" id="PF02308"/>
    </source>
</evidence>
<feature type="transmembrane region" description="Helical" evidence="1">
    <location>
        <begin position="186"/>
        <end position="206"/>
    </location>
</feature>
<feature type="transmembrane region" description="Helical" evidence="1">
    <location>
        <begin position="102"/>
        <end position="135"/>
    </location>
</feature>
<feature type="transmembrane region" description="Helical" evidence="1">
    <location>
        <begin position="275"/>
        <end position="295"/>
    </location>
</feature>
<name>A0A4P7XJC6_9ALTE</name>
<reference evidence="4 5" key="1">
    <citation type="submission" date="2018-07" db="EMBL/GenBank/DDBJ databases">
        <title>Marsedoiliclastica nanhaica gen. nov. sp. nov., a novel marine hydrocarbonoclastic bacterium isolated from an in-situ enriched hydrocarbon-degrading consortium in deep-sea sediment.</title>
        <authorList>
            <person name="Dong C."/>
            <person name="Ma T."/>
            <person name="Liu R."/>
            <person name="Shao Z."/>
        </authorList>
    </citation>
    <scope>NUCLEOTIDE SEQUENCE [LARGE SCALE GENOMIC DNA]</scope>
    <source>
        <strain evidence="5">soil36-7</strain>
    </source>
</reference>
<dbReference type="PANTHER" id="PTHR39084">
    <property type="entry name" value="MEMBRANE PROTEIN-RELATED"/>
    <property type="match status" value="1"/>
</dbReference>
<proteinExistence type="predicted"/>
<dbReference type="InterPro" id="IPR049177">
    <property type="entry name" value="MgtC_SapB_SrpB_YhiD_N"/>
</dbReference>
<dbReference type="RefSeq" id="WP_136549853.1">
    <property type="nucleotide sequence ID" value="NZ_CP031093.1"/>
</dbReference>
<keyword evidence="5" id="KW-1185">Reference proteome</keyword>
<accession>A0A4P7XJC6</accession>
<organism evidence="4 5">
    <name type="scientific">Hydrocarboniclastica marina</name>
    <dbReference type="NCBI Taxonomy" id="2259620"/>
    <lineage>
        <taxon>Bacteria</taxon>
        <taxon>Pseudomonadati</taxon>
        <taxon>Pseudomonadota</taxon>
        <taxon>Gammaproteobacteria</taxon>
        <taxon>Alteromonadales</taxon>
        <taxon>Alteromonadaceae</taxon>
        <taxon>Hydrocarboniclastica</taxon>
    </lineage>
</organism>
<protein>
    <submittedName>
        <fullName evidence="4">MgtC/SapB family protein</fullName>
    </submittedName>
</protein>
<dbReference type="AlphaFoldDB" id="A0A4P7XJC6"/>